<dbReference type="Proteomes" id="UP001206018">
    <property type="component" value="Unassembled WGS sequence"/>
</dbReference>
<dbReference type="InterPro" id="IPR057326">
    <property type="entry name" value="KR_dom"/>
</dbReference>
<dbReference type="NCBIfam" id="NF005559">
    <property type="entry name" value="PRK07231.1"/>
    <property type="match status" value="1"/>
</dbReference>
<evidence type="ECO:0000256" key="1">
    <source>
        <dbReference type="ARBA" id="ARBA00006484"/>
    </source>
</evidence>
<sequence>MTRLTDNSIDLGVAMFNLKDKVVVITGGESGIGLAVCKSLSGVGAKVVMGGIQAVRGQEACRELTDKGREVVFVKTDVRDREEVDALVRTAIDHFGKIDVLINNAGVFDGFADVTETTEDLWDQIMAINLKGAFLTSQAVLKHMIPQGFGRVINVSSIGGLVGRADGAAYTASKFGLIGFTRQMAASLSHTGITFNTVCPGSIVTDIRSNSASVIPSAAHLMNRGVGSSDPDALKKVIPAGRKGTVDEIAAAIIFLASDEASYITGHDLTVDGGYVA</sequence>
<reference evidence="4" key="1">
    <citation type="submission" date="2022-07" db="EMBL/GenBank/DDBJ databases">
        <title>The diversity of lipopeptides in the P. syringae complex parallels phylogeny and sheds light on structural diversification during evolutionary history.</title>
        <authorList>
            <person name="Bricout A."/>
            <person name="Morris C.E."/>
            <person name="Chandeysson C."/>
            <person name="Duban M."/>
            <person name="Boistel C."/>
            <person name="Chataigne G."/>
            <person name="Lecouturier D."/>
            <person name="Jacques P."/>
            <person name="Leclere V."/>
            <person name="Rochex A."/>
        </authorList>
    </citation>
    <scope>NUCLEOTIDE SEQUENCE</scope>
    <source>
        <strain evidence="4">LYR0002</strain>
    </source>
</reference>
<dbReference type="AlphaFoldDB" id="A0AAW5J720"/>
<evidence type="ECO:0000256" key="2">
    <source>
        <dbReference type="RuleBase" id="RU000363"/>
    </source>
</evidence>
<dbReference type="PANTHER" id="PTHR42760:SF40">
    <property type="entry name" value="3-OXOACYL-[ACYL-CARRIER-PROTEIN] REDUCTASE, CHLOROPLASTIC"/>
    <property type="match status" value="1"/>
</dbReference>
<proteinExistence type="inferred from homology"/>
<organism evidence="4 5">
    <name type="scientific">Pseudomonas savastanoi</name>
    <name type="common">Pseudomonas syringae pv. savastanoi</name>
    <dbReference type="NCBI Taxonomy" id="29438"/>
    <lineage>
        <taxon>Bacteria</taxon>
        <taxon>Pseudomonadati</taxon>
        <taxon>Pseudomonadota</taxon>
        <taxon>Gammaproteobacteria</taxon>
        <taxon>Pseudomonadales</taxon>
        <taxon>Pseudomonadaceae</taxon>
        <taxon>Pseudomonas</taxon>
    </lineage>
</organism>
<accession>A0AAW5J720</accession>
<dbReference type="GO" id="GO:0030497">
    <property type="term" value="P:fatty acid elongation"/>
    <property type="evidence" value="ECO:0007669"/>
    <property type="project" value="TreeGrafter"/>
</dbReference>
<dbReference type="FunFam" id="3.40.50.720:FF:000084">
    <property type="entry name" value="Short-chain dehydrogenase reductase"/>
    <property type="match status" value="1"/>
</dbReference>
<dbReference type="Gene3D" id="3.40.50.720">
    <property type="entry name" value="NAD(P)-binding Rossmann-like Domain"/>
    <property type="match status" value="1"/>
</dbReference>
<dbReference type="SUPFAM" id="SSF51735">
    <property type="entry name" value="NAD(P)-binding Rossmann-fold domains"/>
    <property type="match status" value="1"/>
</dbReference>
<dbReference type="CDD" id="cd05233">
    <property type="entry name" value="SDR_c"/>
    <property type="match status" value="1"/>
</dbReference>
<dbReference type="PRINTS" id="PR00081">
    <property type="entry name" value="GDHRDH"/>
</dbReference>
<evidence type="ECO:0000259" key="3">
    <source>
        <dbReference type="SMART" id="SM00822"/>
    </source>
</evidence>
<dbReference type="Pfam" id="PF00106">
    <property type="entry name" value="adh_short"/>
    <property type="match status" value="1"/>
</dbReference>
<dbReference type="GO" id="GO:0016616">
    <property type="term" value="F:oxidoreductase activity, acting on the CH-OH group of donors, NAD or NADP as acceptor"/>
    <property type="evidence" value="ECO:0007669"/>
    <property type="project" value="TreeGrafter"/>
</dbReference>
<protein>
    <submittedName>
        <fullName evidence="4">SDR family oxidoreductase</fullName>
    </submittedName>
</protein>
<dbReference type="RefSeq" id="WP_255884869.1">
    <property type="nucleotide sequence ID" value="NZ_JANAKN010000078.1"/>
</dbReference>
<comment type="similarity">
    <text evidence="1 2">Belongs to the short-chain dehydrogenases/reductases (SDR) family.</text>
</comment>
<dbReference type="PROSITE" id="PS00061">
    <property type="entry name" value="ADH_SHORT"/>
    <property type="match status" value="1"/>
</dbReference>
<dbReference type="EMBL" id="JANAKN010000078">
    <property type="protein sequence ID" value="MCQ3023537.1"/>
    <property type="molecule type" value="Genomic_DNA"/>
</dbReference>
<name>A0AAW5J720_PSESS</name>
<feature type="domain" description="Ketoreductase" evidence="3">
    <location>
        <begin position="21"/>
        <end position="207"/>
    </location>
</feature>
<comment type="caution">
    <text evidence="4">The sequence shown here is derived from an EMBL/GenBank/DDBJ whole genome shotgun (WGS) entry which is preliminary data.</text>
</comment>
<gene>
    <name evidence="4" type="ORF">NLO85_23940</name>
</gene>
<evidence type="ECO:0000313" key="5">
    <source>
        <dbReference type="Proteomes" id="UP001206018"/>
    </source>
</evidence>
<dbReference type="InterPro" id="IPR002347">
    <property type="entry name" value="SDR_fam"/>
</dbReference>
<evidence type="ECO:0000313" key="4">
    <source>
        <dbReference type="EMBL" id="MCQ3023537.1"/>
    </source>
</evidence>
<dbReference type="InterPro" id="IPR036291">
    <property type="entry name" value="NAD(P)-bd_dom_sf"/>
</dbReference>
<dbReference type="PRINTS" id="PR00080">
    <property type="entry name" value="SDRFAMILY"/>
</dbReference>
<dbReference type="InterPro" id="IPR020904">
    <property type="entry name" value="Sc_DH/Rdtase_CS"/>
</dbReference>
<dbReference type="PANTHER" id="PTHR42760">
    <property type="entry name" value="SHORT-CHAIN DEHYDROGENASES/REDUCTASES FAMILY MEMBER"/>
    <property type="match status" value="1"/>
</dbReference>
<dbReference type="SMART" id="SM00822">
    <property type="entry name" value="PKS_KR"/>
    <property type="match status" value="1"/>
</dbReference>